<dbReference type="PANTHER" id="PTHR43133:SF52">
    <property type="entry name" value="ECF RNA POLYMERASE SIGMA FACTOR SIGL"/>
    <property type="match status" value="1"/>
</dbReference>
<protein>
    <submittedName>
        <fullName evidence="8">RNA polymerase sigma-70 factor, ECF subfamily</fullName>
    </submittedName>
</protein>
<evidence type="ECO:0000256" key="3">
    <source>
        <dbReference type="ARBA" id="ARBA00023082"/>
    </source>
</evidence>
<evidence type="ECO:0000256" key="2">
    <source>
        <dbReference type="ARBA" id="ARBA00023015"/>
    </source>
</evidence>
<gene>
    <name evidence="8" type="ORF">SAMN05216231_1135</name>
</gene>
<dbReference type="AlphaFoldDB" id="A0A1H0ZBL9"/>
<dbReference type="InterPro" id="IPR013325">
    <property type="entry name" value="RNA_pol_sigma_r2"/>
</dbReference>
<dbReference type="SUPFAM" id="SSF88659">
    <property type="entry name" value="Sigma3 and sigma4 domains of RNA polymerase sigma factors"/>
    <property type="match status" value="1"/>
</dbReference>
<dbReference type="GO" id="GO:0003677">
    <property type="term" value="F:DNA binding"/>
    <property type="evidence" value="ECO:0007669"/>
    <property type="project" value="UniProtKB-KW"/>
</dbReference>
<organism evidence="8 9">
    <name type="scientific">Virgibacillus salinus</name>
    <dbReference type="NCBI Taxonomy" id="553311"/>
    <lineage>
        <taxon>Bacteria</taxon>
        <taxon>Bacillati</taxon>
        <taxon>Bacillota</taxon>
        <taxon>Bacilli</taxon>
        <taxon>Bacillales</taxon>
        <taxon>Bacillaceae</taxon>
        <taxon>Virgibacillus</taxon>
    </lineage>
</organism>
<evidence type="ECO:0000259" key="6">
    <source>
        <dbReference type="Pfam" id="PF04542"/>
    </source>
</evidence>
<dbReference type="Pfam" id="PF08281">
    <property type="entry name" value="Sigma70_r4_2"/>
    <property type="match status" value="1"/>
</dbReference>
<dbReference type="CDD" id="cd06171">
    <property type="entry name" value="Sigma70_r4"/>
    <property type="match status" value="1"/>
</dbReference>
<dbReference type="Pfam" id="PF04542">
    <property type="entry name" value="Sigma70_r2"/>
    <property type="match status" value="1"/>
</dbReference>
<evidence type="ECO:0000313" key="8">
    <source>
        <dbReference type="EMBL" id="SDQ24813.1"/>
    </source>
</evidence>
<proteinExistence type="inferred from homology"/>
<dbReference type="SUPFAM" id="SSF88946">
    <property type="entry name" value="Sigma2 domain of RNA polymerase sigma factors"/>
    <property type="match status" value="1"/>
</dbReference>
<dbReference type="InterPro" id="IPR013249">
    <property type="entry name" value="RNA_pol_sigma70_r4_t2"/>
</dbReference>
<keyword evidence="9" id="KW-1185">Reference proteome</keyword>
<dbReference type="InterPro" id="IPR039425">
    <property type="entry name" value="RNA_pol_sigma-70-like"/>
</dbReference>
<feature type="domain" description="RNA polymerase sigma-70 region 2" evidence="6">
    <location>
        <begin position="9"/>
        <end position="74"/>
    </location>
</feature>
<dbReference type="STRING" id="553311.SAMN05216231_1135"/>
<comment type="similarity">
    <text evidence="1">Belongs to the sigma-70 factor family. ECF subfamily.</text>
</comment>
<dbReference type="RefSeq" id="WP_092491951.1">
    <property type="nucleotide sequence ID" value="NZ_FNKD01000001.1"/>
</dbReference>
<evidence type="ECO:0000259" key="7">
    <source>
        <dbReference type="Pfam" id="PF08281"/>
    </source>
</evidence>
<keyword evidence="2" id="KW-0805">Transcription regulation</keyword>
<dbReference type="Proteomes" id="UP000199444">
    <property type="component" value="Unassembled WGS sequence"/>
</dbReference>
<dbReference type="NCBIfam" id="TIGR02950">
    <property type="entry name" value="SigM_subfam"/>
    <property type="match status" value="1"/>
</dbReference>
<evidence type="ECO:0000256" key="1">
    <source>
        <dbReference type="ARBA" id="ARBA00010641"/>
    </source>
</evidence>
<feature type="domain" description="RNA polymerase sigma factor 70 region 4 type 2" evidence="7">
    <location>
        <begin position="109"/>
        <end position="158"/>
    </location>
</feature>
<accession>A0A1H0ZBL9</accession>
<dbReference type="EMBL" id="FNKD01000001">
    <property type="protein sequence ID" value="SDQ24813.1"/>
    <property type="molecule type" value="Genomic_DNA"/>
</dbReference>
<keyword evidence="4" id="KW-0238">DNA-binding</keyword>
<dbReference type="NCBIfam" id="TIGR02937">
    <property type="entry name" value="sigma70-ECF"/>
    <property type="match status" value="1"/>
</dbReference>
<dbReference type="InterPro" id="IPR014296">
    <property type="entry name" value="RNA_pol_sigma-M_bacilli"/>
</dbReference>
<dbReference type="InterPro" id="IPR013324">
    <property type="entry name" value="RNA_pol_sigma_r3/r4-like"/>
</dbReference>
<sequence>MKKTIFTDLFEAYQLPLYRYLLQMSRNKQVAEELLQETFYRAMISLEVKNMAQAKAWLFKVARNLYIDWTRKSKSEQRMVERIQLERADIDSIGNPEAQLENLTKQEHIEEVLCRLPERMRTILYIREIQGFTYQEVATAMNLSLSQVKTTLFRARKKFRYYDQLLKGECSDER</sequence>
<dbReference type="PANTHER" id="PTHR43133">
    <property type="entry name" value="RNA POLYMERASE ECF-TYPE SIGMA FACTO"/>
    <property type="match status" value="1"/>
</dbReference>
<dbReference type="Gene3D" id="1.10.10.10">
    <property type="entry name" value="Winged helix-like DNA-binding domain superfamily/Winged helix DNA-binding domain"/>
    <property type="match status" value="1"/>
</dbReference>
<evidence type="ECO:0000256" key="5">
    <source>
        <dbReference type="ARBA" id="ARBA00023163"/>
    </source>
</evidence>
<dbReference type="InterPro" id="IPR036388">
    <property type="entry name" value="WH-like_DNA-bd_sf"/>
</dbReference>
<dbReference type="GO" id="GO:0006352">
    <property type="term" value="P:DNA-templated transcription initiation"/>
    <property type="evidence" value="ECO:0007669"/>
    <property type="project" value="InterPro"/>
</dbReference>
<keyword evidence="3" id="KW-0731">Sigma factor</keyword>
<dbReference type="InterPro" id="IPR007627">
    <property type="entry name" value="RNA_pol_sigma70_r2"/>
</dbReference>
<evidence type="ECO:0000313" key="9">
    <source>
        <dbReference type="Proteomes" id="UP000199444"/>
    </source>
</evidence>
<dbReference type="Gene3D" id="1.10.1740.10">
    <property type="match status" value="1"/>
</dbReference>
<keyword evidence="5" id="KW-0804">Transcription</keyword>
<dbReference type="InterPro" id="IPR014284">
    <property type="entry name" value="RNA_pol_sigma-70_dom"/>
</dbReference>
<reference evidence="8 9" key="1">
    <citation type="submission" date="2016-10" db="EMBL/GenBank/DDBJ databases">
        <authorList>
            <person name="de Groot N.N."/>
        </authorList>
    </citation>
    <scope>NUCLEOTIDE SEQUENCE [LARGE SCALE GENOMIC DNA]</scope>
    <source>
        <strain evidence="8 9">CGMCC 1.10449</strain>
    </source>
</reference>
<evidence type="ECO:0000256" key="4">
    <source>
        <dbReference type="ARBA" id="ARBA00023125"/>
    </source>
</evidence>
<name>A0A1H0ZBL9_9BACI</name>
<dbReference type="GO" id="GO:0016987">
    <property type="term" value="F:sigma factor activity"/>
    <property type="evidence" value="ECO:0007669"/>
    <property type="project" value="UniProtKB-KW"/>
</dbReference>